<evidence type="ECO:0000313" key="2">
    <source>
        <dbReference type="EMBL" id="KAG2113939.1"/>
    </source>
</evidence>
<gene>
    <name evidence="2" type="ORF">F5147DRAFT_38273</name>
</gene>
<dbReference type="Proteomes" id="UP000823399">
    <property type="component" value="Unassembled WGS sequence"/>
</dbReference>
<dbReference type="EMBL" id="JABBWM010000011">
    <property type="protein sequence ID" value="KAG2113939.1"/>
    <property type="molecule type" value="Genomic_DNA"/>
</dbReference>
<name>A0A9P7JXT8_9AGAM</name>
<keyword evidence="3" id="KW-1185">Reference proteome</keyword>
<feature type="compositionally biased region" description="Basic residues" evidence="1">
    <location>
        <begin position="69"/>
        <end position="87"/>
    </location>
</feature>
<reference evidence="2" key="1">
    <citation type="journal article" date="2020" name="New Phytol.">
        <title>Comparative genomics reveals dynamic genome evolution in host specialist ectomycorrhizal fungi.</title>
        <authorList>
            <person name="Lofgren L.A."/>
            <person name="Nguyen N.H."/>
            <person name="Vilgalys R."/>
            <person name="Ruytinx J."/>
            <person name="Liao H.L."/>
            <person name="Branco S."/>
            <person name="Kuo A."/>
            <person name="LaButti K."/>
            <person name="Lipzen A."/>
            <person name="Andreopoulos W."/>
            <person name="Pangilinan J."/>
            <person name="Riley R."/>
            <person name="Hundley H."/>
            <person name="Na H."/>
            <person name="Barry K."/>
            <person name="Grigoriev I.V."/>
            <person name="Stajich J.E."/>
            <person name="Kennedy P.G."/>
        </authorList>
    </citation>
    <scope>NUCLEOTIDE SEQUENCE</scope>
    <source>
        <strain evidence="2">FC423</strain>
    </source>
</reference>
<sequence>MLAIFFEFYCLLQAKNRPMEYLNRKRHELLSGHATQGTQFGRGGHSARARRHGVNDGRDRSSGPGRGAGRGRGRGRSRGAGRGRGCGRGRSSGQEGPSPAPSTVTKALQEHSRTSEAPESNKVPDVRKIVQILHLHRPFVNYQGKYTQDCPVARWAMLTALLLLMQDKRPTIQRFRSLRSAILRIDGCKCTSAI</sequence>
<evidence type="ECO:0000256" key="1">
    <source>
        <dbReference type="SAM" id="MobiDB-lite"/>
    </source>
</evidence>
<evidence type="ECO:0000313" key="3">
    <source>
        <dbReference type="Proteomes" id="UP000823399"/>
    </source>
</evidence>
<dbReference type="GeneID" id="64691760"/>
<feature type="region of interest" description="Disordered" evidence="1">
    <location>
        <begin position="34"/>
        <end position="123"/>
    </location>
</feature>
<comment type="caution">
    <text evidence="2">The sequence shown here is derived from an EMBL/GenBank/DDBJ whole genome shotgun (WGS) entry which is preliminary data.</text>
</comment>
<dbReference type="RefSeq" id="XP_041296233.1">
    <property type="nucleotide sequence ID" value="XM_041429501.1"/>
</dbReference>
<proteinExistence type="predicted"/>
<dbReference type="OrthoDB" id="10609466at2759"/>
<accession>A0A9P7JXT8</accession>
<organism evidence="2 3">
    <name type="scientific">Suillus discolor</name>
    <dbReference type="NCBI Taxonomy" id="1912936"/>
    <lineage>
        <taxon>Eukaryota</taxon>
        <taxon>Fungi</taxon>
        <taxon>Dikarya</taxon>
        <taxon>Basidiomycota</taxon>
        <taxon>Agaricomycotina</taxon>
        <taxon>Agaricomycetes</taxon>
        <taxon>Agaricomycetidae</taxon>
        <taxon>Boletales</taxon>
        <taxon>Suillineae</taxon>
        <taxon>Suillaceae</taxon>
        <taxon>Suillus</taxon>
    </lineage>
</organism>
<dbReference type="AlphaFoldDB" id="A0A9P7JXT8"/>
<protein>
    <submittedName>
        <fullName evidence="2">Uncharacterized protein</fullName>
    </submittedName>
</protein>